<keyword evidence="2" id="KW-1185">Reference proteome</keyword>
<name>A0A7D9M3K0_PARCT</name>
<gene>
    <name evidence="1" type="ORF">PACLA_8A025342</name>
</gene>
<feature type="non-terminal residue" evidence="1">
    <location>
        <position position="1"/>
    </location>
</feature>
<sequence length="61" mass="7107">SVKRLEKTPMFWSSCLLAYCYGVWFIHLPAYVRSHHNIAKALHNAYEVSQMCISLYTVLCL</sequence>
<evidence type="ECO:0000313" key="1">
    <source>
        <dbReference type="EMBL" id="CAB4041263.1"/>
    </source>
</evidence>
<reference evidence="1" key="1">
    <citation type="submission" date="2020-04" db="EMBL/GenBank/DDBJ databases">
        <authorList>
            <person name="Alioto T."/>
            <person name="Alioto T."/>
            <person name="Gomez Garrido J."/>
        </authorList>
    </citation>
    <scope>NUCLEOTIDE SEQUENCE</scope>
    <source>
        <strain evidence="1">A484AB</strain>
    </source>
</reference>
<organism evidence="1 2">
    <name type="scientific">Paramuricea clavata</name>
    <name type="common">Red gorgonian</name>
    <name type="synonym">Violescent sea-whip</name>
    <dbReference type="NCBI Taxonomy" id="317549"/>
    <lineage>
        <taxon>Eukaryota</taxon>
        <taxon>Metazoa</taxon>
        <taxon>Cnidaria</taxon>
        <taxon>Anthozoa</taxon>
        <taxon>Octocorallia</taxon>
        <taxon>Malacalcyonacea</taxon>
        <taxon>Plexauridae</taxon>
        <taxon>Paramuricea</taxon>
    </lineage>
</organism>
<dbReference type="AlphaFoldDB" id="A0A7D9M3K0"/>
<dbReference type="Proteomes" id="UP001152795">
    <property type="component" value="Unassembled WGS sequence"/>
</dbReference>
<evidence type="ECO:0000313" key="2">
    <source>
        <dbReference type="Proteomes" id="UP001152795"/>
    </source>
</evidence>
<accession>A0A7D9M3K0</accession>
<dbReference type="OrthoDB" id="75250at2759"/>
<comment type="caution">
    <text evidence="1">The sequence shown here is derived from an EMBL/GenBank/DDBJ whole genome shotgun (WGS) entry which is preliminary data.</text>
</comment>
<proteinExistence type="predicted"/>
<protein>
    <submittedName>
        <fullName evidence="1">Uncharacterized protein</fullName>
    </submittedName>
</protein>
<dbReference type="EMBL" id="CACRXK020028043">
    <property type="protein sequence ID" value="CAB4041263.1"/>
    <property type="molecule type" value="Genomic_DNA"/>
</dbReference>